<protein>
    <recommendedName>
        <fullName evidence="1">HD-GYP domain-containing protein</fullName>
    </recommendedName>
</protein>
<evidence type="ECO:0000313" key="3">
    <source>
        <dbReference type="Proteomes" id="UP000295294"/>
    </source>
</evidence>
<geneLocation type="plasmid" evidence="2">
    <name>unnamed1</name>
</geneLocation>
<reference evidence="2 3" key="1">
    <citation type="submission" date="2019-03" db="EMBL/GenBank/DDBJ databases">
        <title>Efficiently degradation of phenoxyalkanoic acid herbicides by Cupriavidus oxalaticus strain X32.</title>
        <authorList>
            <person name="Sheng X."/>
        </authorList>
    </citation>
    <scope>NUCLEOTIDE SEQUENCE [LARGE SCALE GENOMIC DNA]</scope>
    <source>
        <strain evidence="2 3">X32</strain>
        <plasmid evidence="2 3">unnamed1</plasmid>
    </source>
</reference>
<keyword evidence="2" id="KW-0614">Plasmid</keyword>
<organism evidence="2 3">
    <name type="scientific">Cupriavidus oxalaticus</name>
    <dbReference type="NCBI Taxonomy" id="96344"/>
    <lineage>
        <taxon>Bacteria</taxon>
        <taxon>Pseudomonadati</taxon>
        <taxon>Pseudomonadota</taxon>
        <taxon>Betaproteobacteria</taxon>
        <taxon>Burkholderiales</taxon>
        <taxon>Burkholderiaceae</taxon>
        <taxon>Cupriavidus</taxon>
    </lineage>
</organism>
<evidence type="ECO:0000313" key="2">
    <source>
        <dbReference type="EMBL" id="QBY55939.1"/>
    </source>
</evidence>
<dbReference type="Gene3D" id="1.10.3210.10">
    <property type="entry name" value="Hypothetical protein af1432"/>
    <property type="match status" value="1"/>
</dbReference>
<evidence type="ECO:0000259" key="1">
    <source>
        <dbReference type="PROSITE" id="PS51832"/>
    </source>
</evidence>
<dbReference type="KEGG" id="cox:E0W60_31420"/>
<dbReference type="OrthoDB" id="9774747at2"/>
<dbReference type="AlphaFoldDB" id="A0A4P7LM88"/>
<accession>A0A4P7LM88</accession>
<proteinExistence type="predicted"/>
<dbReference type="EMBL" id="CP038636">
    <property type="protein sequence ID" value="QBY55939.1"/>
    <property type="molecule type" value="Genomic_DNA"/>
</dbReference>
<dbReference type="PROSITE" id="PS51832">
    <property type="entry name" value="HD_GYP"/>
    <property type="match status" value="1"/>
</dbReference>
<feature type="domain" description="HD-GYP" evidence="1">
    <location>
        <begin position="1"/>
        <end position="76"/>
    </location>
</feature>
<name>A0A4P7LM88_9BURK</name>
<dbReference type="InterPro" id="IPR037522">
    <property type="entry name" value="HD_GYP_dom"/>
</dbReference>
<sequence>MGADLLAGSRHELHQYASVIARHHHERFDGSGYPDHLVGQNVLLDRQASRLEALPETTQRLLVGIHPTCQIAACIA</sequence>
<dbReference type="Proteomes" id="UP000295294">
    <property type="component" value="Plasmid unnamed1"/>
</dbReference>
<gene>
    <name evidence="2" type="ORF">E0W60_31420</name>
</gene>